<feature type="binding site" evidence="7">
    <location>
        <position position="42"/>
    </location>
    <ligand>
        <name>L-glutamate</name>
        <dbReference type="ChEBI" id="CHEBI:29985"/>
    </ligand>
</feature>
<comment type="caution">
    <text evidence="10">The sequence shown here is derived from an EMBL/GenBank/DDBJ whole genome shotgun (WGS) entry which is preliminary data.</text>
</comment>
<dbReference type="Gene3D" id="3.40.50.620">
    <property type="entry name" value="HUPs"/>
    <property type="match status" value="1"/>
</dbReference>
<evidence type="ECO:0000313" key="11">
    <source>
        <dbReference type="Proteomes" id="UP000249061"/>
    </source>
</evidence>
<organism evidence="10 11">
    <name type="scientific">Archangium gephyra</name>
    <dbReference type="NCBI Taxonomy" id="48"/>
    <lineage>
        <taxon>Bacteria</taxon>
        <taxon>Pseudomonadati</taxon>
        <taxon>Myxococcota</taxon>
        <taxon>Myxococcia</taxon>
        <taxon>Myxococcales</taxon>
        <taxon>Cystobacterineae</taxon>
        <taxon>Archangiaceae</taxon>
        <taxon>Archangium</taxon>
    </lineage>
</organism>
<dbReference type="NCBIfam" id="TIGR03838">
    <property type="entry name" value="queuosine_YadB"/>
    <property type="match status" value="1"/>
</dbReference>
<evidence type="ECO:0000256" key="5">
    <source>
        <dbReference type="ARBA" id="ARBA00022840"/>
    </source>
</evidence>
<comment type="cofactor">
    <cofactor evidence="7">
        <name>Zn(2+)</name>
        <dbReference type="ChEBI" id="CHEBI:29105"/>
    </cofactor>
    <text evidence="7">Binds 1 zinc ion per subunit.</text>
</comment>
<dbReference type="EMBL" id="QFQP01000001">
    <property type="protein sequence ID" value="PZR18348.1"/>
    <property type="molecule type" value="Genomic_DNA"/>
</dbReference>
<dbReference type="NCBIfam" id="NF004315">
    <property type="entry name" value="PRK05710.1-4"/>
    <property type="match status" value="1"/>
</dbReference>
<dbReference type="InterPro" id="IPR022380">
    <property type="entry name" value="Glu-Q_tRNA(Asp)_Synthase"/>
</dbReference>
<gene>
    <name evidence="7 10" type="primary">gluQ</name>
    <name evidence="10" type="ORF">DI536_00230</name>
</gene>
<comment type="similarity">
    <text evidence="7">Belongs to the class-I aminoacyl-tRNA synthetase family. GluQ subfamily.</text>
</comment>
<sequence>MSHRGRFAPSPTGRMHLGNVRSALLGWLWARSLRGEFLLRIEDLDPDRSKPEFIDGIYEDLEWLGLTWDGPVWVQSQRSEIYADALTRLARADRAYRCWCSRAEVARAASAPHVGEEGPVYPGTCREGGVPKPGRSPAWRFRVEPGVEHFVDAVRGPCSQDVEHEVGDFLIQRLDGVASYQLAVVVDDALSGITHVLRGDDLLSSTARQLQLQRALGYARVEYAHVPLMLQADGKRLAKRDGASTVAGLRELGWSAEKVIGHLAGSAGLNDGSPVRASELIEGFRL</sequence>
<dbReference type="HAMAP" id="MF_01428">
    <property type="entry name" value="Glu_Q_tRNA_synth"/>
    <property type="match status" value="1"/>
</dbReference>
<evidence type="ECO:0000256" key="1">
    <source>
        <dbReference type="ARBA" id="ARBA00022598"/>
    </source>
</evidence>
<evidence type="ECO:0000256" key="3">
    <source>
        <dbReference type="ARBA" id="ARBA00022741"/>
    </source>
</evidence>
<dbReference type="GO" id="GO:0006400">
    <property type="term" value="P:tRNA modification"/>
    <property type="evidence" value="ECO:0007669"/>
    <property type="project" value="InterPro"/>
</dbReference>
<feature type="domain" description="Glutamyl/glutaminyl-tRNA synthetase class Ib catalytic" evidence="9">
    <location>
        <begin position="5"/>
        <end position="247"/>
    </location>
</feature>
<dbReference type="GO" id="GO:0004818">
    <property type="term" value="F:glutamate-tRNA ligase activity"/>
    <property type="evidence" value="ECO:0007669"/>
    <property type="project" value="TreeGrafter"/>
</dbReference>
<feature type="binding site" evidence="7">
    <location>
        <position position="180"/>
    </location>
    <ligand>
        <name>L-glutamate</name>
        <dbReference type="ChEBI" id="CHEBI:29985"/>
    </ligand>
</feature>
<dbReference type="InterPro" id="IPR014729">
    <property type="entry name" value="Rossmann-like_a/b/a_fold"/>
</dbReference>
<dbReference type="NCBIfam" id="NF004314">
    <property type="entry name" value="PRK05710.1-3"/>
    <property type="match status" value="1"/>
</dbReference>
<keyword evidence="5 7" id="KW-0067">ATP-binding</keyword>
<feature type="short sequence motif" description="'KMSKS' region" evidence="7">
    <location>
        <begin position="236"/>
        <end position="240"/>
    </location>
</feature>
<dbReference type="PANTHER" id="PTHR43311">
    <property type="entry name" value="GLUTAMATE--TRNA LIGASE"/>
    <property type="match status" value="1"/>
</dbReference>
<keyword evidence="8" id="KW-0648">Protein biosynthesis</keyword>
<name>A0A2W5VAA3_9BACT</name>
<dbReference type="InterPro" id="IPR000924">
    <property type="entry name" value="Glu/Gln-tRNA-synth"/>
</dbReference>
<dbReference type="PROSITE" id="PS00178">
    <property type="entry name" value="AA_TRNA_LIGASE_I"/>
    <property type="match status" value="1"/>
</dbReference>
<protein>
    <recommendedName>
        <fullName evidence="7">Glutamyl-Q tRNA(Asp) synthetase</fullName>
        <shortName evidence="7">Glu-Q-RSs</shortName>
        <ecNumber evidence="7">6.1.1.-</ecNumber>
    </recommendedName>
</protein>
<dbReference type="AlphaFoldDB" id="A0A2W5VAA3"/>
<evidence type="ECO:0000313" key="10">
    <source>
        <dbReference type="EMBL" id="PZR18348.1"/>
    </source>
</evidence>
<dbReference type="GO" id="GO:0006424">
    <property type="term" value="P:glutamyl-tRNA aminoacylation"/>
    <property type="evidence" value="ECO:0007669"/>
    <property type="project" value="InterPro"/>
</dbReference>
<feature type="binding site" evidence="7">
    <location>
        <position position="100"/>
    </location>
    <ligand>
        <name>Zn(2+)</name>
        <dbReference type="ChEBI" id="CHEBI:29105"/>
    </ligand>
</feature>
<keyword evidence="2 7" id="KW-0479">Metal-binding</keyword>
<reference evidence="10 11" key="1">
    <citation type="submission" date="2017-08" db="EMBL/GenBank/DDBJ databases">
        <title>Infants hospitalized years apart are colonized by the same room-sourced microbial strains.</title>
        <authorList>
            <person name="Brooks B."/>
            <person name="Olm M.R."/>
            <person name="Firek B.A."/>
            <person name="Baker R."/>
            <person name="Thomas B.C."/>
            <person name="Morowitz M.J."/>
            <person name="Banfield J.F."/>
        </authorList>
    </citation>
    <scope>NUCLEOTIDE SEQUENCE [LARGE SCALE GENOMIC DNA]</scope>
    <source>
        <strain evidence="10">S2_003_000_R2_14</strain>
    </source>
</reference>
<feature type="short sequence motif" description="'HIGH' region" evidence="7">
    <location>
        <begin position="9"/>
        <end position="19"/>
    </location>
</feature>
<dbReference type="Pfam" id="PF00749">
    <property type="entry name" value="tRNA-synt_1c"/>
    <property type="match status" value="1"/>
</dbReference>
<feature type="binding site" evidence="7">
    <location>
        <position position="98"/>
    </location>
    <ligand>
        <name>Zn(2+)</name>
        <dbReference type="ChEBI" id="CHEBI:29105"/>
    </ligand>
</feature>
<keyword evidence="4 7" id="KW-0862">Zinc</keyword>
<dbReference type="EC" id="6.1.1.-" evidence="7"/>
<dbReference type="InterPro" id="IPR020058">
    <property type="entry name" value="Glu/Gln-tRNA-synth_Ib_cat-dom"/>
</dbReference>
<feature type="binding site" evidence="7">
    <location>
        <position position="121"/>
    </location>
    <ligand>
        <name>Zn(2+)</name>
        <dbReference type="ChEBI" id="CHEBI:29105"/>
    </ligand>
</feature>
<proteinExistence type="inferred from homology"/>
<dbReference type="PANTHER" id="PTHR43311:SF1">
    <property type="entry name" value="GLUTAMYL-Q TRNA(ASP) SYNTHETASE"/>
    <property type="match status" value="1"/>
</dbReference>
<dbReference type="GO" id="GO:0005829">
    <property type="term" value="C:cytosol"/>
    <property type="evidence" value="ECO:0007669"/>
    <property type="project" value="TreeGrafter"/>
</dbReference>
<dbReference type="SUPFAM" id="SSF52374">
    <property type="entry name" value="Nucleotidylyl transferase"/>
    <property type="match status" value="1"/>
</dbReference>
<comment type="function">
    <text evidence="7">Catalyzes the tRNA-independent activation of glutamate in presence of ATP and the subsequent transfer of glutamate onto a tRNA(Asp). Glutamate is transferred on the 2-amino-5-(4,5-dihydroxy-2-cyclopenten-1-yl) moiety of the queuosine in the wobble position of the QUC anticodon.</text>
</comment>
<keyword evidence="1 7" id="KW-0436">Ligase</keyword>
<evidence type="ECO:0000256" key="7">
    <source>
        <dbReference type="HAMAP-Rule" id="MF_01428"/>
    </source>
</evidence>
<dbReference type="InterPro" id="IPR001412">
    <property type="entry name" value="aa-tRNA-synth_I_CS"/>
</dbReference>
<keyword evidence="3 7" id="KW-0547">Nucleotide-binding</keyword>
<evidence type="ECO:0000259" key="9">
    <source>
        <dbReference type="Pfam" id="PF00749"/>
    </source>
</evidence>
<feature type="binding site" evidence="7">
    <location>
        <position position="239"/>
    </location>
    <ligand>
        <name>ATP</name>
        <dbReference type="ChEBI" id="CHEBI:30616"/>
    </ligand>
</feature>
<feature type="binding site" evidence="7">
    <location>
        <position position="125"/>
    </location>
    <ligand>
        <name>Zn(2+)</name>
        <dbReference type="ChEBI" id="CHEBI:29105"/>
    </ligand>
</feature>
<evidence type="ECO:0000256" key="4">
    <source>
        <dbReference type="ARBA" id="ARBA00022833"/>
    </source>
</evidence>
<evidence type="ECO:0000256" key="8">
    <source>
        <dbReference type="RuleBase" id="RU363037"/>
    </source>
</evidence>
<accession>A0A2W5VAA3</accession>
<dbReference type="InterPro" id="IPR049940">
    <property type="entry name" value="GluQ/Sye"/>
</dbReference>
<dbReference type="GO" id="GO:0008270">
    <property type="term" value="F:zinc ion binding"/>
    <property type="evidence" value="ECO:0007669"/>
    <property type="project" value="UniProtKB-UniRule"/>
</dbReference>
<dbReference type="PRINTS" id="PR00987">
    <property type="entry name" value="TRNASYNTHGLU"/>
</dbReference>
<evidence type="ECO:0000256" key="2">
    <source>
        <dbReference type="ARBA" id="ARBA00022723"/>
    </source>
</evidence>
<feature type="binding site" evidence="7">
    <location>
        <position position="198"/>
    </location>
    <ligand>
        <name>L-glutamate</name>
        <dbReference type="ChEBI" id="CHEBI:29985"/>
    </ligand>
</feature>
<dbReference type="GO" id="GO:0005524">
    <property type="term" value="F:ATP binding"/>
    <property type="evidence" value="ECO:0007669"/>
    <property type="project" value="UniProtKB-KW"/>
</dbReference>
<evidence type="ECO:0000256" key="6">
    <source>
        <dbReference type="ARBA" id="ARBA00023146"/>
    </source>
</evidence>
<feature type="binding site" evidence="7">
    <location>
        <begin position="6"/>
        <end position="10"/>
    </location>
    <ligand>
        <name>L-glutamate</name>
        <dbReference type="ChEBI" id="CHEBI:29985"/>
    </ligand>
</feature>
<dbReference type="Proteomes" id="UP000249061">
    <property type="component" value="Unassembled WGS sequence"/>
</dbReference>
<keyword evidence="6 7" id="KW-0030">Aminoacyl-tRNA synthetase</keyword>